<comment type="caution">
    <text evidence="2">The sequence shown here is derived from an EMBL/GenBank/DDBJ whole genome shotgun (WGS) entry which is preliminary data.</text>
</comment>
<dbReference type="PANTHER" id="PTHR48050">
    <property type="entry name" value="STEROL 3-BETA-GLUCOSYLTRANSFERASE"/>
    <property type="match status" value="1"/>
</dbReference>
<dbReference type="PANTHER" id="PTHR48050:SF13">
    <property type="entry name" value="STEROL 3-BETA-GLUCOSYLTRANSFERASE UGT80A2"/>
    <property type="match status" value="1"/>
</dbReference>
<dbReference type="SUPFAM" id="SSF53756">
    <property type="entry name" value="UDP-Glycosyltransferase/glycogen phosphorylase"/>
    <property type="match status" value="1"/>
</dbReference>
<evidence type="ECO:0000313" key="3">
    <source>
        <dbReference type="Proteomes" id="UP000465304"/>
    </source>
</evidence>
<dbReference type="InterPro" id="IPR050426">
    <property type="entry name" value="Glycosyltransferase_28"/>
</dbReference>
<name>A0A7I9ZT49_9MYCO</name>
<protein>
    <submittedName>
        <fullName evidence="2">Glycosyl transferase</fullName>
    </submittedName>
</protein>
<keyword evidence="2" id="KW-0808">Transferase</keyword>
<dbReference type="Pfam" id="PF06722">
    <property type="entry name" value="EryCIII-like_C"/>
    <property type="match status" value="1"/>
</dbReference>
<dbReference type="RefSeq" id="WP_163892733.1">
    <property type="nucleotide sequence ID" value="NZ_BLLB01000002.1"/>
</dbReference>
<dbReference type="Gene3D" id="3.40.50.2000">
    <property type="entry name" value="Glycogen Phosphorylase B"/>
    <property type="match status" value="3"/>
</dbReference>
<feature type="domain" description="Erythromycin biosynthesis protein CIII-like C-terminal" evidence="1">
    <location>
        <begin position="171"/>
        <end position="309"/>
    </location>
</feature>
<sequence>MPEILIATLPSAGHAEPLRTVAADLVGRGNDVTVVTGAAHPGRQTEELRTALDERHHDAVIVDHGVTGISPLLGAGLPPVLCYLPAPVMPTSLRDIGALVDRLIVPTVPSFEYPHSDLPAGVRFVGVVRPRPPDGFVAPPWWGELDGTRPVVHVAQSSVDDRDLSQLVEPTLTALADSDVTVVVSTGGRDVGALGIPVPANAIVADHLPHDLLLPKVDVLVTDGDYTTVQLALAAGVPVVVAGRTGYRAEIAARVARSGAGINLQTGTPSPAEVAAAVHRIRSEAGFLRNARTMEAAFARRDGVAEIAALVDEVIGDRARPYVT</sequence>
<dbReference type="InterPro" id="IPR010610">
    <property type="entry name" value="EryCIII-like_C"/>
</dbReference>
<organism evidence="2 3">
    <name type="scientific">Mycolicibacterium hippocampi</name>
    <dbReference type="NCBI Taxonomy" id="659824"/>
    <lineage>
        <taxon>Bacteria</taxon>
        <taxon>Bacillati</taxon>
        <taxon>Actinomycetota</taxon>
        <taxon>Actinomycetes</taxon>
        <taxon>Mycobacteriales</taxon>
        <taxon>Mycobacteriaceae</taxon>
        <taxon>Mycolicibacterium</taxon>
    </lineage>
</organism>
<accession>A0A7I9ZT49</accession>
<evidence type="ECO:0000313" key="2">
    <source>
        <dbReference type="EMBL" id="GFH04195.1"/>
    </source>
</evidence>
<proteinExistence type="predicted"/>
<gene>
    <name evidence="2" type="ORF">MHIP_46780</name>
</gene>
<dbReference type="Proteomes" id="UP000465304">
    <property type="component" value="Unassembled WGS sequence"/>
</dbReference>
<dbReference type="GO" id="GO:0016757">
    <property type="term" value="F:glycosyltransferase activity"/>
    <property type="evidence" value="ECO:0007669"/>
    <property type="project" value="UniProtKB-ARBA"/>
</dbReference>
<keyword evidence="3" id="KW-1185">Reference proteome</keyword>
<evidence type="ECO:0000259" key="1">
    <source>
        <dbReference type="Pfam" id="PF06722"/>
    </source>
</evidence>
<reference evidence="2 3" key="1">
    <citation type="journal article" date="2019" name="Emerg. Microbes Infect.">
        <title>Comprehensive subspecies identification of 175 nontuberculous mycobacteria species based on 7547 genomic profiles.</title>
        <authorList>
            <person name="Matsumoto Y."/>
            <person name="Kinjo T."/>
            <person name="Motooka D."/>
            <person name="Nabeya D."/>
            <person name="Jung N."/>
            <person name="Uechi K."/>
            <person name="Horii T."/>
            <person name="Iida T."/>
            <person name="Fujita J."/>
            <person name="Nakamura S."/>
        </authorList>
    </citation>
    <scope>NUCLEOTIDE SEQUENCE [LARGE SCALE GENOMIC DNA]</scope>
    <source>
        <strain evidence="2 3">JCM 30996</strain>
    </source>
</reference>
<dbReference type="EMBL" id="BLLB01000002">
    <property type="protein sequence ID" value="GFH04195.1"/>
    <property type="molecule type" value="Genomic_DNA"/>
</dbReference>
<dbReference type="AlphaFoldDB" id="A0A7I9ZT49"/>